<evidence type="ECO:0000313" key="3">
    <source>
        <dbReference type="Proteomes" id="UP001159363"/>
    </source>
</evidence>
<comment type="caution">
    <text evidence="2">The sequence shown here is derived from an EMBL/GenBank/DDBJ whole genome shotgun (WGS) entry which is preliminary data.</text>
</comment>
<dbReference type="Proteomes" id="UP001159363">
    <property type="component" value="Chromosome 2"/>
</dbReference>
<proteinExistence type="predicted"/>
<dbReference type="EMBL" id="JARBHB010000002">
    <property type="protein sequence ID" value="KAJ8894617.1"/>
    <property type="molecule type" value="Genomic_DNA"/>
</dbReference>
<keyword evidence="3" id="KW-1185">Reference proteome</keyword>
<protein>
    <submittedName>
        <fullName evidence="2">Uncharacterized protein</fullName>
    </submittedName>
</protein>
<evidence type="ECO:0000313" key="2">
    <source>
        <dbReference type="EMBL" id="KAJ8894617.1"/>
    </source>
</evidence>
<sequence>MVEELIHKSEVTERQALELKTQNTDFHFFDEYRELLKNAQENKAVFCDFEPAVSRIDGFSHTHFSVRASVAQGFSVNRHLEVENLKEESYVAKRLIIEELRLKQSVDNLQKIADKLAEQTENINFIVQSNSFRNTAKEKLVELQKLEKKIQEISEKMKK</sequence>
<feature type="coiled-coil region" evidence="1">
    <location>
        <begin position="102"/>
        <end position="156"/>
    </location>
</feature>
<evidence type="ECO:0000256" key="1">
    <source>
        <dbReference type="SAM" id="Coils"/>
    </source>
</evidence>
<accession>A0ABQ9ID50</accession>
<gene>
    <name evidence="2" type="ORF">PR048_007281</name>
</gene>
<keyword evidence="1" id="KW-0175">Coiled coil</keyword>
<name>A0ABQ9ID50_9NEOP</name>
<reference evidence="2 3" key="1">
    <citation type="submission" date="2023-02" db="EMBL/GenBank/DDBJ databases">
        <title>LHISI_Scaffold_Assembly.</title>
        <authorList>
            <person name="Stuart O.P."/>
            <person name="Cleave R."/>
            <person name="Magrath M.J.L."/>
            <person name="Mikheyev A.S."/>
        </authorList>
    </citation>
    <scope>NUCLEOTIDE SEQUENCE [LARGE SCALE GENOMIC DNA]</scope>
    <source>
        <strain evidence="2">Daus_M_001</strain>
        <tissue evidence="2">Leg muscle</tissue>
    </source>
</reference>
<organism evidence="2 3">
    <name type="scientific">Dryococelus australis</name>
    <dbReference type="NCBI Taxonomy" id="614101"/>
    <lineage>
        <taxon>Eukaryota</taxon>
        <taxon>Metazoa</taxon>
        <taxon>Ecdysozoa</taxon>
        <taxon>Arthropoda</taxon>
        <taxon>Hexapoda</taxon>
        <taxon>Insecta</taxon>
        <taxon>Pterygota</taxon>
        <taxon>Neoptera</taxon>
        <taxon>Polyneoptera</taxon>
        <taxon>Phasmatodea</taxon>
        <taxon>Verophasmatodea</taxon>
        <taxon>Anareolatae</taxon>
        <taxon>Phasmatidae</taxon>
        <taxon>Eurycanthinae</taxon>
        <taxon>Dryococelus</taxon>
    </lineage>
</organism>